<feature type="transmembrane region" description="Helical" evidence="2">
    <location>
        <begin position="564"/>
        <end position="589"/>
    </location>
</feature>
<dbReference type="InterPro" id="IPR013783">
    <property type="entry name" value="Ig-like_fold"/>
</dbReference>
<proteinExistence type="predicted"/>
<feature type="chain" id="PRO_5047215206" description="Bacterial Ig-like domain-containing protein" evidence="3">
    <location>
        <begin position="27"/>
        <end position="795"/>
    </location>
</feature>
<feature type="transmembrane region" description="Helical" evidence="2">
    <location>
        <begin position="409"/>
        <end position="429"/>
    </location>
</feature>
<keyword evidence="5" id="KW-1185">Reference proteome</keyword>
<dbReference type="Gene3D" id="2.60.40.10">
    <property type="entry name" value="Immunoglobulins"/>
    <property type="match status" value="1"/>
</dbReference>
<feature type="transmembrane region" description="Helical" evidence="2">
    <location>
        <begin position="708"/>
        <end position="728"/>
    </location>
</feature>
<feature type="compositionally biased region" description="Low complexity" evidence="1">
    <location>
        <begin position="356"/>
        <end position="365"/>
    </location>
</feature>
<feature type="transmembrane region" description="Helical" evidence="2">
    <location>
        <begin position="601"/>
        <end position="625"/>
    </location>
</feature>
<feature type="compositionally biased region" description="Gly residues" evidence="1">
    <location>
        <begin position="276"/>
        <end position="286"/>
    </location>
</feature>
<dbReference type="RefSeq" id="WP_259504554.1">
    <property type="nucleotide sequence ID" value="NZ_JANLCM010000001.1"/>
</dbReference>
<evidence type="ECO:0000256" key="3">
    <source>
        <dbReference type="SAM" id="SignalP"/>
    </source>
</evidence>
<reference evidence="4" key="1">
    <citation type="submission" date="2022-08" db="EMBL/GenBank/DDBJ databases">
        <authorList>
            <person name="Deng Y."/>
            <person name="Han X.-F."/>
            <person name="Zhang Y.-Q."/>
        </authorList>
    </citation>
    <scope>NUCLEOTIDE SEQUENCE</scope>
    <source>
        <strain evidence="4">CPCC 205763</strain>
    </source>
</reference>
<feature type="signal peptide" evidence="3">
    <location>
        <begin position="1"/>
        <end position="26"/>
    </location>
</feature>
<evidence type="ECO:0000256" key="2">
    <source>
        <dbReference type="SAM" id="Phobius"/>
    </source>
</evidence>
<keyword evidence="2" id="KW-0812">Transmembrane</keyword>
<evidence type="ECO:0000313" key="5">
    <source>
        <dbReference type="Proteomes" id="UP001165584"/>
    </source>
</evidence>
<sequence>MKSHAVLASGFSALLCVGLAVVVALAAPHSPASADSLLAVSNAPASGSVVIASPDGSVSFLIDGQGGAGETIDVRAVPSVGDLLTLCSVIVAADGSWSCTVTTTRDFPGPVNVYNGSDVVMLQFGLLHPPQVTTDVGSSTTITATPDAPLFTGSGVPGGLLRVVLSDGSGCTTTIDGSGSWSCRPPTLPTGPGPFTLTVSQAYPSAPTSWAEGLPLQLIVDAGVVVEPPIPPDPEDSGESDDGPGGTGGTGGTDGSAEPDGSAEADAPDTTANADGVGGSDGGSGGEAADLGWTGSALEDPSAQVGSSGDSRAPAGGDGEGRTGAAQNGQGGRDAATERFWSRGETADRPGGAGAGSSDRPAGADAAGGGGSASESQTGVLASFALPSEFGSSLRTVDEVLSFPPPTTVFLVLLLAGALLLVIVPGGLLEATLHENHDRIRGALAGVLRRGAMIAPVKWVGDRLRDPFAKMRVGTRIARSTVVHAGGRGGRAFPVLFAVGVASLASVAVDPEARADAASARLFAAFAIAMIVCGAVPAAVASLYARHRWGTSGTVMSRSSALVLTALSVLISRAVGLEPGFVFGIVIALELGATVSRARSALLVAVTNLSLIAIAVLAWVVHSAVEPSVLRAPDAFGALVLDTTTAIVVCGFSGPLVSLVPLRFLDGNTLFTASRRAWAMLFLVAVAAFCVVLLPLPGAWAAVGGELLPWFLAFGAFALLSLGVWAYFRFASGRATGLTSQTGRTARASQTAHADQTAHASQTAHADQTADADQPTGAGQVSAPGERSREPVVRE</sequence>
<feature type="compositionally biased region" description="Acidic residues" evidence="1">
    <location>
        <begin position="233"/>
        <end position="242"/>
    </location>
</feature>
<feature type="transmembrane region" description="Helical" evidence="2">
    <location>
        <begin position="677"/>
        <end position="696"/>
    </location>
</feature>
<feature type="transmembrane region" description="Helical" evidence="2">
    <location>
        <begin position="522"/>
        <end position="544"/>
    </location>
</feature>
<feature type="region of interest" description="Disordered" evidence="1">
    <location>
        <begin position="742"/>
        <end position="795"/>
    </location>
</feature>
<feature type="compositionally biased region" description="Basic and acidic residues" evidence="1">
    <location>
        <begin position="786"/>
        <end position="795"/>
    </location>
</feature>
<feature type="compositionally biased region" description="Basic and acidic residues" evidence="1">
    <location>
        <begin position="335"/>
        <end position="348"/>
    </location>
</feature>
<organism evidence="4 5">
    <name type="scientific">Herbiconiux aconitum</name>
    <dbReference type="NCBI Taxonomy" id="2970913"/>
    <lineage>
        <taxon>Bacteria</taxon>
        <taxon>Bacillati</taxon>
        <taxon>Actinomycetota</taxon>
        <taxon>Actinomycetes</taxon>
        <taxon>Micrococcales</taxon>
        <taxon>Microbacteriaceae</taxon>
        <taxon>Herbiconiux</taxon>
    </lineage>
</organism>
<evidence type="ECO:0000256" key="1">
    <source>
        <dbReference type="SAM" id="MobiDB-lite"/>
    </source>
</evidence>
<comment type="caution">
    <text evidence="4">The sequence shown here is derived from an EMBL/GenBank/DDBJ whole genome shotgun (WGS) entry which is preliminary data.</text>
</comment>
<name>A0ABT2GL05_9MICO</name>
<feature type="compositionally biased region" description="Gly residues" evidence="1">
    <location>
        <begin position="243"/>
        <end position="254"/>
    </location>
</feature>
<dbReference type="Proteomes" id="UP001165584">
    <property type="component" value="Unassembled WGS sequence"/>
</dbReference>
<feature type="region of interest" description="Disordered" evidence="1">
    <location>
        <begin position="226"/>
        <end position="374"/>
    </location>
</feature>
<evidence type="ECO:0008006" key="6">
    <source>
        <dbReference type="Google" id="ProtNLM"/>
    </source>
</evidence>
<protein>
    <recommendedName>
        <fullName evidence="6">Bacterial Ig-like domain-containing protein</fullName>
    </recommendedName>
</protein>
<keyword evidence="2" id="KW-0472">Membrane</keyword>
<feature type="compositionally biased region" description="Low complexity" evidence="1">
    <location>
        <begin position="748"/>
        <end position="774"/>
    </location>
</feature>
<keyword evidence="3" id="KW-0732">Signal</keyword>
<dbReference type="EMBL" id="JANLCM010000001">
    <property type="protein sequence ID" value="MCS5716891.1"/>
    <property type="molecule type" value="Genomic_DNA"/>
</dbReference>
<keyword evidence="2" id="KW-1133">Transmembrane helix</keyword>
<accession>A0ABT2GL05</accession>
<evidence type="ECO:0000313" key="4">
    <source>
        <dbReference type="EMBL" id="MCS5716891.1"/>
    </source>
</evidence>
<gene>
    <name evidence="4" type="ORF">N1027_01955</name>
</gene>
<feature type="transmembrane region" description="Helical" evidence="2">
    <location>
        <begin position="645"/>
        <end position="665"/>
    </location>
</feature>